<evidence type="ECO:0000313" key="7">
    <source>
        <dbReference type="RefSeq" id="XP_056693016.1"/>
    </source>
</evidence>
<reference evidence="6 7" key="2">
    <citation type="submission" date="2025-05" db="UniProtKB">
        <authorList>
            <consortium name="RefSeq"/>
        </authorList>
    </citation>
    <scope>IDENTIFICATION</scope>
    <source>
        <tissue evidence="6 7">Leaf</tissue>
    </source>
</reference>
<accession>A0ABM3RBL9</accession>
<evidence type="ECO:0000259" key="4">
    <source>
        <dbReference type="PROSITE" id="PS51183"/>
    </source>
</evidence>
<gene>
    <name evidence="6 7" type="primary">LOC130467932</name>
</gene>
<evidence type="ECO:0000256" key="3">
    <source>
        <dbReference type="SAM" id="MobiDB-lite"/>
    </source>
</evidence>
<evidence type="ECO:0000256" key="1">
    <source>
        <dbReference type="ARBA" id="ARBA00004123"/>
    </source>
</evidence>
<dbReference type="RefSeq" id="XP_056693015.1">
    <property type="nucleotide sequence ID" value="XM_056837037.1"/>
</dbReference>
<keyword evidence="5" id="KW-1185">Reference proteome</keyword>
<name>A0ABM3RBL9_SPIOL</name>
<protein>
    <submittedName>
        <fullName evidence="6 7">Lysine-specific demethylase JMJ16 isoform X1</fullName>
    </submittedName>
</protein>
<feature type="region of interest" description="Disordered" evidence="3">
    <location>
        <begin position="131"/>
        <end position="159"/>
    </location>
</feature>
<dbReference type="PANTHER" id="PTHR10694">
    <property type="entry name" value="LYSINE-SPECIFIC DEMETHYLASE"/>
    <property type="match status" value="1"/>
</dbReference>
<dbReference type="RefSeq" id="XP_056693016.1">
    <property type="nucleotide sequence ID" value="XM_056837038.1"/>
</dbReference>
<dbReference type="PANTHER" id="PTHR10694:SF113">
    <property type="entry name" value="PROTEIN JUMONJI"/>
    <property type="match status" value="1"/>
</dbReference>
<evidence type="ECO:0000256" key="2">
    <source>
        <dbReference type="ARBA" id="ARBA00023242"/>
    </source>
</evidence>
<dbReference type="Gene3D" id="2.60.120.650">
    <property type="entry name" value="Cupin"/>
    <property type="match status" value="1"/>
</dbReference>
<feature type="compositionally biased region" description="Basic residues" evidence="3">
    <location>
        <begin position="135"/>
        <end position="159"/>
    </location>
</feature>
<dbReference type="GeneID" id="130467932"/>
<evidence type="ECO:0000313" key="6">
    <source>
        <dbReference type="RefSeq" id="XP_056693015.1"/>
    </source>
</evidence>
<dbReference type="InterPro" id="IPR003349">
    <property type="entry name" value="JmjN"/>
</dbReference>
<feature type="domain" description="JmjN" evidence="4">
    <location>
        <begin position="65"/>
        <end position="106"/>
    </location>
</feature>
<keyword evidence="2" id="KW-0539">Nucleus</keyword>
<evidence type="ECO:0000313" key="5">
    <source>
        <dbReference type="Proteomes" id="UP000813463"/>
    </source>
</evidence>
<comment type="subcellular location">
    <subcellularLocation>
        <location evidence="1">Nucleus</location>
    </subcellularLocation>
</comment>
<dbReference type="SMART" id="SM00545">
    <property type="entry name" value="JmjN"/>
    <property type="match status" value="1"/>
</dbReference>
<dbReference type="PROSITE" id="PS51183">
    <property type="entry name" value="JMJN"/>
    <property type="match status" value="1"/>
</dbReference>
<proteinExistence type="predicted"/>
<organism evidence="5 6">
    <name type="scientific">Spinacia oleracea</name>
    <name type="common">Spinach</name>
    <dbReference type="NCBI Taxonomy" id="3562"/>
    <lineage>
        <taxon>Eukaryota</taxon>
        <taxon>Viridiplantae</taxon>
        <taxon>Streptophyta</taxon>
        <taxon>Embryophyta</taxon>
        <taxon>Tracheophyta</taxon>
        <taxon>Spermatophyta</taxon>
        <taxon>Magnoliopsida</taxon>
        <taxon>eudicotyledons</taxon>
        <taxon>Gunneridae</taxon>
        <taxon>Pentapetalae</taxon>
        <taxon>Caryophyllales</taxon>
        <taxon>Chenopodiaceae</taxon>
        <taxon>Chenopodioideae</taxon>
        <taxon>Anserineae</taxon>
        <taxon>Spinacia</taxon>
    </lineage>
</organism>
<dbReference type="Proteomes" id="UP000813463">
    <property type="component" value="Chromosome 2"/>
</dbReference>
<sequence>MAIYSFSCRLCWTSTQVSSMYIIKEPEGGDYGDPDNFIGKKRSCWIACKELRFRSRILLSSRLFEGLVLRILQEFKDTIKYVEKIYPQAELCGYFCIIPSSLWKPSCPLKEKDIWEHTKFVTRVQRNDKLQNRNASRKQSKVRNHYRKNHNHSRKKRRRCGRMEVEFGPGNGKTLEPGKAEFGFEPSPEFTIDGFHRYADTFKAQYFRSEKCTDSGIENWEPSVNSILASG</sequence>
<reference evidence="5" key="1">
    <citation type="journal article" date="2021" name="Nat. Commun.">
        <title>Genomic analyses provide insights into spinach domestication and the genetic basis of agronomic traits.</title>
        <authorList>
            <person name="Cai X."/>
            <person name="Sun X."/>
            <person name="Xu C."/>
            <person name="Sun H."/>
            <person name="Wang X."/>
            <person name="Ge C."/>
            <person name="Zhang Z."/>
            <person name="Wang Q."/>
            <person name="Fei Z."/>
            <person name="Jiao C."/>
            <person name="Wang Q."/>
        </authorList>
    </citation>
    <scope>NUCLEOTIDE SEQUENCE [LARGE SCALE GENOMIC DNA]</scope>
    <source>
        <strain evidence="5">cv. Varoflay</strain>
    </source>
</reference>